<dbReference type="STRING" id="55802.TBCH5v1_0865"/>
<protein>
    <submittedName>
        <fullName evidence="2">Uncharacterized protein</fullName>
    </submittedName>
</protein>
<keyword evidence="1" id="KW-0472">Membrane</keyword>
<dbReference type="PATRIC" id="fig|55802.8.peg.863"/>
<gene>
    <name evidence="2" type="ORF">TBCH5v1_0865</name>
</gene>
<dbReference type="EMBL" id="CP013050">
    <property type="protein sequence ID" value="ALM74818.1"/>
    <property type="molecule type" value="Genomic_DNA"/>
</dbReference>
<sequence>MVAFLKREQLKFLLINLLALAVLQPGAIAFANFDAPYGFLKDLSAWLEAYIGVMPLTVIYAVWDREKLGKKVIGGYLIFTALLMSLSYHLSKLVVADINPSFSFKDFLILCPVSTLLALMLFIPSLVHIHRLYYSYDLPLVIAELLVVLAVFLVYTKLRES</sequence>
<feature type="transmembrane region" description="Helical" evidence="1">
    <location>
        <begin position="75"/>
        <end position="95"/>
    </location>
</feature>
<feature type="transmembrane region" description="Helical" evidence="1">
    <location>
        <begin position="134"/>
        <end position="155"/>
    </location>
</feature>
<evidence type="ECO:0000256" key="1">
    <source>
        <dbReference type="SAM" id="Phobius"/>
    </source>
</evidence>
<organism evidence="2 3">
    <name type="scientific">Thermococcus barophilus</name>
    <dbReference type="NCBI Taxonomy" id="55802"/>
    <lineage>
        <taxon>Archaea</taxon>
        <taxon>Methanobacteriati</taxon>
        <taxon>Methanobacteriota</taxon>
        <taxon>Thermococci</taxon>
        <taxon>Thermococcales</taxon>
        <taxon>Thermococcaceae</taxon>
        <taxon>Thermococcus</taxon>
    </lineage>
</organism>
<accession>A0A0S1XAM8</accession>
<keyword evidence="1" id="KW-1133">Transmembrane helix</keyword>
<dbReference type="AlphaFoldDB" id="A0A0S1XAM8"/>
<keyword evidence="1" id="KW-0812">Transmembrane</keyword>
<reference evidence="2 3" key="1">
    <citation type="journal article" date="2016" name="Genome Announc.">
        <title>Complete genome sequence of the hyperthermophilic and piezophilic archaeon Thermococcus barophilus Ch5, capable of growth at the expense of hydrogenogenesis from carbon monoxide and formate.</title>
        <authorList>
            <person name="Oger P."/>
            <person name="Sokolova T.G."/>
            <person name="Kozhevnikova D.A."/>
            <person name="Taranov E.A."/>
            <person name="Vannier P."/>
            <person name="Lee H.S."/>
            <person name="Kwon K.K."/>
            <person name="Kang S.G."/>
            <person name="Lee J.H."/>
            <person name="Bonch-Osmolovskaya E.A."/>
            <person name="Lebedinsky A.V."/>
        </authorList>
    </citation>
    <scope>NUCLEOTIDE SEQUENCE [LARGE SCALE GENOMIC DNA]</scope>
    <source>
        <strain evidence="3">Ch5</strain>
    </source>
</reference>
<feature type="transmembrane region" description="Helical" evidence="1">
    <location>
        <begin position="107"/>
        <end position="127"/>
    </location>
</feature>
<feature type="transmembrane region" description="Helical" evidence="1">
    <location>
        <begin position="12"/>
        <end position="31"/>
    </location>
</feature>
<feature type="transmembrane region" description="Helical" evidence="1">
    <location>
        <begin position="43"/>
        <end position="63"/>
    </location>
</feature>
<proteinExistence type="predicted"/>
<dbReference type="Proteomes" id="UP000066042">
    <property type="component" value="Chromosome"/>
</dbReference>
<evidence type="ECO:0000313" key="3">
    <source>
        <dbReference type="Proteomes" id="UP000066042"/>
    </source>
</evidence>
<name>A0A0S1XAM8_THEBA</name>
<evidence type="ECO:0000313" key="2">
    <source>
        <dbReference type="EMBL" id="ALM74818.1"/>
    </source>
</evidence>